<feature type="compositionally biased region" description="Acidic residues" evidence="1">
    <location>
        <begin position="268"/>
        <end position="279"/>
    </location>
</feature>
<proteinExistence type="predicted"/>
<gene>
    <name evidence="2" type="ORF">ACFPOU_08055</name>
</gene>
<organism evidence="2 3">
    <name type="scientific">Massilia jejuensis</name>
    <dbReference type="NCBI Taxonomy" id="648894"/>
    <lineage>
        <taxon>Bacteria</taxon>
        <taxon>Pseudomonadati</taxon>
        <taxon>Pseudomonadota</taxon>
        <taxon>Betaproteobacteria</taxon>
        <taxon>Burkholderiales</taxon>
        <taxon>Oxalobacteraceae</taxon>
        <taxon>Telluria group</taxon>
        <taxon>Massilia</taxon>
    </lineage>
</organism>
<keyword evidence="3" id="KW-1185">Reference proteome</keyword>
<protein>
    <submittedName>
        <fullName evidence="2">Uncharacterized protein</fullName>
    </submittedName>
</protein>
<feature type="region of interest" description="Disordered" evidence="1">
    <location>
        <begin position="259"/>
        <end position="279"/>
    </location>
</feature>
<evidence type="ECO:0000313" key="3">
    <source>
        <dbReference type="Proteomes" id="UP001596031"/>
    </source>
</evidence>
<comment type="caution">
    <text evidence="2">The sequence shown here is derived from an EMBL/GenBank/DDBJ whole genome shotgun (WGS) entry which is preliminary data.</text>
</comment>
<accession>A0ABW0PFJ9</accession>
<name>A0ABW0PFJ9_9BURK</name>
<dbReference type="EMBL" id="JBHSMS010000026">
    <property type="protein sequence ID" value="MFC5511078.1"/>
    <property type="molecule type" value="Genomic_DNA"/>
</dbReference>
<dbReference type="Proteomes" id="UP001596031">
    <property type="component" value="Unassembled WGS sequence"/>
</dbReference>
<sequence>MTIHRSQPTSAAASMPGDFVVLASATGARYALAQLAPAVHMFGPGLFGKIARQGDDIVLVPDDRLPDLVRSLGPVILSNVALIERVSVDREHEKAILGLQYLRRLSDAARERARGQDGVVQGQLLAQLMGEGANSDLRRIADELTNAGIQVVEKKQVTTVETTTIFLTADPEAVREGRQVADTMTFATAPKESKAETVEIFDAFRTRELLLSTQPVQEVAELPQAVQPAGPALQPAHTNIMSLLNLNGLLPGGTLTADDIGLGHDFPPEEDEPEGPGMR</sequence>
<evidence type="ECO:0000256" key="1">
    <source>
        <dbReference type="SAM" id="MobiDB-lite"/>
    </source>
</evidence>
<reference evidence="3" key="1">
    <citation type="journal article" date="2019" name="Int. J. Syst. Evol. Microbiol.">
        <title>The Global Catalogue of Microorganisms (GCM) 10K type strain sequencing project: providing services to taxonomists for standard genome sequencing and annotation.</title>
        <authorList>
            <consortium name="The Broad Institute Genomics Platform"/>
            <consortium name="The Broad Institute Genome Sequencing Center for Infectious Disease"/>
            <person name="Wu L."/>
            <person name="Ma J."/>
        </authorList>
    </citation>
    <scope>NUCLEOTIDE SEQUENCE [LARGE SCALE GENOMIC DNA]</scope>
    <source>
        <strain evidence="3">CCUG 38813</strain>
    </source>
</reference>
<dbReference type="RefSeq" id="WP_379719288.1">
    <property type="nucleotide sequence ID" value="NZ_JBHSMS010000026.1"/>
</dbReference>
<evidence type="ECO:0000313" key="2">
    <source>
        <dbReference type="EMBL" id="MFC5511078.1"/>
    </source>
</evidence>